<dbReference type="EMBL" id="VJVZ01000006">
    <property type="protein sequence ID" value="TRW24449.1"/>
    <property type="molecule type" value="Genomic_DNA"/>
</dbReference>
<dbReference type="Proteomes" id="UP000320643">
    <property type="component" value="Unassembled WGS sequence"/>
</dbReference>
<feature type="transmembrane region" description="Helical" evidence="1">
    <location>
        <begin position="42"/>
        <end position="60"/>
    </location>
</feature>
<dbReference type="RefSeq" id="WP_143373530.1">
    <property type="nucleotide sequence ID" value="NZ_VJVZ01000006.1"/>
</dbReference>
<protein>
    <submittedName>
        <fullName evidence="2">Uncharacterized protein</fullName>
    </submittedName>
</protein>
<keyword evidence="3" id="KW-1185">Reference proteome</keyword>
<evidence type="ECO:0000313" key="2">
    <source>
        <dbReference type="EMBL" id="TRW24449.1"/>
    </source>
</evidence>
<keyword evidence="1" id="KW-0812">Transmembrane</keyword>
<gene>
    <name evidence="2" type="ORF">FMM05_11510</name>
</gene>
<proteinExistence type="predicted"/>
<accession>A0A552V1V8</accession>
<reference evidence="2 3" key="1">
    <citation type="submission" date="2019-07" db="EMBL/GenBank/DDBJ databases">
        <title>Flavobacterium sp. nov., isolated from glacier ice.</title>
        <authorList>
            <person name="Liu Q."/>
            <person name="Xin Y.-H."/>
        </authorList>
    </citation>
    <scope>NUCLEOTIDE SEQUENCE [LARGE SCALE GENOMIC DNA]</scope>
    <source>
        <strain evidence="2 3">ZT4R6</strain>
    </source>
</reference>
<evidence type="ECO:0000256" key="1">
    <source>
        <dbReference type="SAM" id="Phobius"/>
    </source>
</evidence>
<dbReference type="AlphaFoldDB" id="A0A552V1V8"/>
<keyword evidence="1" id="KW-1133">Transmembrane helix</keyword>
<name>A0A552V1V8_9FLAO</name>
<evidence type="ECO:0000313" key="3">
    <source>
        <dbReference type="Proteomes" id="UP000320643"/>
    </source>
</evidence>
<sequence>MKRIVGIILLLLSIALIGILVLRIWGIEIVSLTAVLKSTTTLVLLGVAIIILIIIYGALLRNDRRGYDRKSGSRAHPKL</sequence>
<keyword evidence="1" id="KW-0472">Membrane</keyword>
<comment type="caution">
    <text evidence="2">The sequence shown here is derived from an EMBL/GenBank/DDBJ whole genome shotgun (WGS) entry which is preliminary data.</text>
</comment>
<organism evidence="2 3">
    <name type="scientific">Flavobacterium zepuense</name>
    <dbReference type="NCBI Taxonomy" id="2593302"/>
    <lineage>
        <taxon>Bacteria</taxon>
        <taxon>Pseudomonadati</taxon>
        <taxon>Bacteroidota</taxon>
        <taxon>Flavobacteriia</taxon>
        <taxon>Flavobacteriales</taxon>
        <taxon>Flavobacteriaceae</taxon>
        <taxon>Flavobacterium</taxon>
    </lineage>
</organism>